<dbReference type="InterPro" id="IPR006286">
    <property type="entry name" value="C56_PfpI-like"/>
</dbReference>
<name>A0A1H1K284_9BURK</name>
<evidence type="ECO:0000313" key="4">
    <source>
        <dbReference type="Proteomes" id="UP000199365"/>
    </source>
</evidence>
<dbReference type="EMBL" id="FNKX01000002">
    <property type="protein sequence ID" value="SDR56192.1"/>
    <property type="molecule type" value="Genomic_DNA"/>
</dbReference>
<dbReference type="GO" id="GO:0008233">
    <property type="term" value="F:peptidase activity"/>
    <property type="evidence" value="ECO:0007669"/>
    <property type="project" value="UniProtKB-KW"/>
</dbReference>
<organism evidence="3 4">
    <name type="scientific">Paraburkholderia tuberum</name>
    <dbReference type="NCBI Taxonomy" id="157910"/>
    <lineage>
        <taxon>Bacteria</taxon>
        <taxon>Pseudomonadati</taxon>
        <taxon>Pseudomonadota</taxon>
        <taxon>Betaproteobacteria</taxon>
        <taxon>Burkholderiales</taxon>
        <taxon>Burkholderiaceae</taxon>
        <taxon>Paraburkholderia</taxon>
    </lineage>
</organism>
<dbReference type="InterPro" id="IPR029062">
    <property type="entry name" value="Class_I_gatase-like"/>
</dbReference>
<keyword evidence="4" id="KW-1185">Reference proteome</keyword>
<reference evidence="4" key="1">
    <citation type="submission" date="2016-10" db="EMBL/GenBank/DDBJ databases">
        <authorList>
            <person name="Varghese N."/>
            <person name="Submissions S."/>
        </authorList>
    </citation>
    <scope>NUCLEOTIDE SEQUENCE [LARGE SCALE GENOMIC DNA]</scope>
    <source>
        <strain evidence="4">DUS833</strain>
    </source>
</reference>
<dbReference type="SUPFAM" id="SSF52317">
    <property type="entry name" value="Class I glutamine amidotransferase-like"/>
    <property type="match status" value="1"/>
</dbReference>
<dbReference type="PROSITE" id="PS51276">
    <property type="entry name" value="PEPTIDASE_C56_PFPI"/>
    <property type="match status" value="1"/>
</dbReference>
<feature type="domain" description="DJ-1/PfpI" evidence="2">
    <location>
        <begin position="9"/>
        <end position="176"/>
    </location>
</feature>
<dbReference type="CDD" id="cd03134">
    <property type="entry name" value="GATase1_PfpI_like"/>
    <property type="match status" value="1"/>
</dbReference>
<evidence type="ECO:0000256" key="1">
    <source>
        <dbReference type="ARBA" id="ARBA00008542"/>
    </source>
</evidence>
<dbReference type="PANTHER" id="PTHR42733:SF12">
    <property type="entry name" value="PROTEINASE"/>
    <property type="match status" value="1"/>
</dbReference>
<evidence type="ECO:0000259" key="2">
    <source>
        <dbReference type="Pfam" id="PF01965"/>
    </source>
</evidence>
<gene>
    <name evidence="3" type="ORF">SAMN05445850_6310</name>
</gene>
<dbReference type="Proteomes" id="UP000199365">
    <property type="component" value="Unassembled WGS sequence"/>
</dbReference>
<dbReference type="Pfam" id="PF01965">
    <property type="entry name" value="DJ-1_PfpI"/>
    <property type="match status" value="1"/>
</dbReference>
<keyword evidence="3" id="KW-0645">Protease</keyword>
<proteinExistence type="inferred from homology"/>
<dbReference type="InterPro" id="IPR002818">
    <property type="entry name" value="DJ-1/PfpI"/>
</dbReference>
<dbReference type="PANTHER" id="PTHR42733">
    <property type="entry name" value="DJ-1 PROTEIN"/>
    <property type="match status" value="1"/>
</dbReference>
<protein>
    <submittedName>
        <fullName evidence="3">Protease I</fullName>
    </submittedName>
</protein>
<dbReference type="STRING" id="157910.SAMN05445850_6310"/>
<keyword evidence="3" id="KW-0378">Hydrolase</keyword>
<dbReference type="GO" id="GO:0006508">
    <property type="term" value="P:proteolysis"/>
    <property type="evidence" value="ECO:0007669"/>
    <property type="project" value="UniProtKB-KW"/>
</dbReference>
<dbReference type="Gene3D" id="3.40.50.880">
    <property type="match status" value="1"/>
</dbReference>
<accession>A0A1H1K284</accession>
<evidence type="ECO:0000313" key="3">
    <source>
        <dbReference type="EMBL" id="SDR56192.1"/>
    </source>
</evidence>
<dbReference type="AlphaFoldDB" id="A0A1H1K284"/>
<dbReference type="RefSeq" id="WP_090809743.1">
    <property type="nucleotide sequence ID" value="NZ_FNKX01000002.1"/>
</dbReference>
<comment type="similarity">
    <text evidence="1">Belongs to the peptidase C56 family.</text>
</comment>
<sequence length="183" mass="19414">MTDALNGYKVAVLAVDGFEQAELMEPKRALTEAGATVHVISAKPGKIQGFKHVDKGDSVDVDATFDKASPDDYDAVVLPGGVVNGDALRLLPQAQAFVKAVDNAKKPIAVICHGTWLPVSAGIVKGRTVTSWPSLQDDIRNAGGTWVDQEVVEDGNLISSRKPDDLPAFNKALIAQLTKRKAA</sequence>
<dbReference type="NCBIfam" id="TIGR01382">
    <property type="entry name" value="PfpI"/>
    <property type="match status" value="1"/>
</dbReference>